<dbReference type="InterPro" id="IPR029063">
    <property type="entry name" value="SAM-dependent_MTases_sf"/>
</dbReference>
<gene>
    <name evidence="2" type="ORF">MIMGU_mgv1a017880mg</name>
</gene>
<sequence>MGILQSVLQNLGNGTDAEENNSARDRNNARYAGNCEYYYRYSDYDEFSYTKTRPVVSENGGKKPPKLTVRWIKHYSSSHRILLVGDGDFSFSACLAVAFGSASNMIATSLDSQNFLMRNYRSASSNLMELKIRECKVMHEIDATEIANHPIIGRMKFDRIVFNFPFAGFFKELSRDAQLLRHRKLVSEFMKSAREIISEGGEIHILHKTNGFHKEWKLESLALSHGLRLIDAVDFNGFDYPGYNTKCGFGGDNNFNCYPSKTYKFRLGYNWN</sequence>
<dbReference type="eggNOG" id="KOG4174">
    <property type="taxonomic scope" value="Eukaryota"/>
</dbReference>
<dbReference type="InterPro" id="IPR019446">
    <property type="entry name" value="BMT5-like"/>
</dbReference>
<dbReference type="EMBL" id="KI631456">
    <property type="protein sequence ID" value="EYU27485.1"/>
    <property type="molecule type" value="Genomic_DNA"/>
</dbReference>
<dbReference type="PANTHER" id="PTHR11538:SF70">
    <property type="entry name" value="25S RRNA (URIDINE-N(3))-METHYLTRANSFERASE BMT5-LIKE DOMAIN-CONTAINING PROTEIN"/>
    <property type="match status" value="1"/>
</dbReference>
<protein>
    <recommendedName>
        <fullName evidence="1">25S rRNA (uridine-N(3))-methyltransferase BMT5-like domain-containing protein</fullName>
    </recommendedName>
</protein>
<evidence type="ECO:0000313" key="2">
    <source>
        <dbReference type="EMBL" id="EYU27485.1"/>
    </source>
</evidence>
<evidence type="ECO:0000259" key="1">
    <source>
        <dbReference type="Pfam" id="PF10354"/>
    </source>
</evidence>
<organism evidence="2 3">
    <name type="scientific">Erythranthe guttata</name>
    <name type="common">Yellow monkey flower</name>
    <name type="synonym">Mimulus guttatus</name>
    <dbReference type="NCBI Taxonomy" id="4155"/>
    <lineage>
        <taxon>Eukaryota</taxon>
        <taxon>Viridiplantae</taxon>
        <taxon>Streptophyta</taxon>
        <taxon>Embryophyta</taxon>
        <taxon>Tracheophyta</taxon>
        <taxon>Spermatophyta</taxon>
        <taxon>Magnoliopsida</taxon>
        <taxon>eudicotyledons</taxon>
        <taxon>Gunneridae</taxon>
        <taxon>Pentapetalae</taxon>
        <taxon>asterids</taxon>
        <taxon>lamiids</taxon>
        <taxon>Lamiales</taxon>
        <taxon>Phrymaceae</taxon>
        <taxon>Erythranthe</taxon>
    </lineage>
</organism>
<dbReference type="Pfam" id="PF10354">
    <property type="entry name" value="BMT5-like"/>
    <property type="match status" value="1"/>
</dbReference>
<reference evidence="2 3" key="1">
    <citation type="journal article" date="2013" name="Proc. Natl. Acad. Sci. U.S.A.">
        <title>Fine-scale variation in meiotic recombination in Mimulus inferred from population shotgun sequencing.</title>
        <authorList>
            <person name="Hellsten U."/>
            <person name="Wright K.M."/>
            <person name="Jenkins J."/>
            <person name="Shu S."/>
            <person name="Yuan Y."/>
            <person name="Wessler S.R."/>
            <person name="Schmutz J."/>
            <person name="Willis J.H."/>
            <person name="Rokhsar D.S."/>
        </authorList>
    </citation>
    <scope>NUCLEOTIDE SEQUENCE [LARGE SCALE GENOMIC DNA]</scope>
    <source>
        <strain evidence="3">cv. DUN x IM62</strain>
    </source>
</reference>
<evidence type="ECO:0000313" key="3">
    <source>
        <dbReference type="Proteomes" id="UP000030748"/>
    </source>
</evidence>
<dbReference type="SUPFAM" id="SSF53335">
    <property type="entry name" value="S-adenosyl-L-methionine-dependent methyltransferases"/>
    <property type="match status" value="1"/>
</dbReference>
<dbReference type="STRING" id="4155.A0A022QLZ3"/>
<dbReference type="GO" id="GO:0005737">
    <property type="term" value="C:cytoplasm"/>
    <property type="evidence" value="ECO:0000318"/>
    <property type="project" value="GO_Central"/>
</dbReference>
<dbReference type="Proteomes" id="UP000030748">
    <property type="component" value="Unassembled WGS sequence"/>
</dbReference>
<proteinExistence type="predicted"/>
<dbReference type="GO" id="GO:0070042">
    <property type="term" value="F:rRNA (uridine-N3-)-methyltransferase activity"/>
    <property type="evidence" value="ECO:0000318"/>
    <property type="project" value="GO_Central"/>
</dbReference>
<name>A0A022QLZ3_ERYGU</name>
<dbReference type="PANTHER" id="PTHR11538">
    <property type="entry name" value="PHENYLALANYL-TRNA SYNTHETASE"/>
    <property type="match status" value="1"/>
</dbReference>
<dbReference type="GO" id="GO:0070475">
    <property type="term" value="P:rRNA base methylation"/>
    <property type="evidence" value="ECO:0000318"/>
    <property type="project" value="GO_Central"/>
</dbReference>
<keyword evidence="3" id="KW-1185">Reference proteome</keyword>
<accession>A0A022QLZ3</accession>
<dbReference type="AlphaFoldDB" id="A0A022QLZ3"/>
<feature type="domain" description="25S rRNA (uridine-N(3))-methyltransferase BMT5-like" evidence="1">
    <location>
        <begin position="82"/>
        <end position="246"/>
    </location>
</feature>